<evidence type="ECO:0000259" key="5">
    <source>
        <dbReference type="PROSITE" id="PS50102"/>
    </source>
</evidence>
<protein>
    <submittedName>
        <fullName evidence="6">BA75_03177T0</fullName>
    </submittedName>
</protein>
<keyword evidence="7" id="KW-1185">Reference proteome</keyword>
<dbReference type="Proteomes" id="UP000094565">
    <property type="component" value="Chromosome 2"/>
</dbReference>
<keyword evidence="2 3" id="KW-0694">RNA-binding</keyword>
<reference evidence="6 7" key="1">
    <citation type="submission" date="2016-02" db="EMBL/GenBank/DDBJ databases">
        <title>Comparative genomic and transcriptomic foundation for Pichia pastoris.</title>
        <authorList>
            <person name="Love K.R."/>
            <person name="Shah K.A."/>
            <person name="Whittaker C.A."/>
            <person name="Wu J."/>
            <person name="Bartlett M.C."/>
            <person name="Ma D."/>
            <person name="Leeson R.L."/>
            <person name="Priest M."/>
            <person name="Young S.K."/>
            <person name="Love J.C."/>
        </authorList>
    </citation>
    <scope>NUCLEOTIDE SEQUENCE [LARGE SCALE GENOMIC DNA]</scope>
    <source>
        <strain evidence="6 7">ATCC 28485</strain>
    </source>
</reference>
<dbReference type="InterPro" id="IPR000504">
    <property type="entry name" value="RRM_dom"/>
</dbReference>
<proteinExistence type="predicted"/>
<feature type="compositionally biased region" description="Polar residues" evidence="4">
    <location>
        <begin position="213"/>
        <end position="225"/>
    </location>
</feature>
<dbReference type="PANTHER" id="PTHR47640:SF10">
    <property type="entry name" value="TRNA SELENOCYSTEINE 1-ASSOCIATED PROTEIN 1-RELATED"/>
    <property type="match status" value="1"/>
</dbReference>
<dbReference type="Pfam" id="PF00076">
    <property type="entry name" value="RRM_1"/>
    <property type="match status" value="2"/>
</dbReference>
<dbReference type="GO" id="GO:0005829">
    <property type="term" value="C:cytosol"/>
    <property type="evidence" value="ECO:0007669"/>
    <property type="project" value="TreeGrafter"/>
</dbReference>
<name>A0A1B2JC47_PICPA</name>
<organism evidence="6 7">
    <name type="scientific">Komagataella pastoris</name>
    <name type="common">Yeast</name>
    <name type="synonym">Pichia pastoris</name>
    <dbReference type="NCBI Taxonomy" id="4922"/>
    <lineage>
        <taxon>Eukaryota</taxon>
        <taxon>Fungi</taxon>
        <taxon>Dikarya</taxon>
        <taxon>Ascomycota</taxon>
        <taxon>Saccharomycotina</taxon>
        <taxon>Pichiomycetes</taxon>
        <taxon>Pichiales</taxon>
        <taxon>Pichiaceae</taxon>
        <taxon>Komagataella</taxon>
    </lineage>
</organism>
<evidence type="ECO:0000313" key="7">
    <source>
        <dbReference type="Proteomes" id="UP000094565"/>
    </source>
</evidence>
<dbReference type="SUPFAM" id="SSF54928">
    <property type="entry name" value="RNA-binding domain, RBD"/>
    <property type="match status" value="2"/>
</dbReference>
<keyword evidence="1" id="KW-0677">Repeat</keyword>
<evidence type="ECO:0000256" key="4">
    <source>
        <dbReference type="SAM" id="MobiDB-lite"/>
    </source>
</evidence>
<dbReference type="AlphaFoldDB" id="A0A1B2JC47"/>
<feature type="domain" description="RRM" evidence="5">
    <location>
        <begin position="269"/>
        <end position="340"/>
    </location>
</feature>
<dbReference type="GO" id="GO:0003729">
    <property type="term" value="F:mRNA binding"/>
    <property type="evidence" value="ECO:0007669"/>
    <property type="project" value="InterPro"/>
</dbReference>
<sequence length="378" mass="42826">MSQQYSGYGQQQQQQQRQNLFQVWMGDLLPSWEEDTIRQIWLSVDPSLSEKIHSIRVIKDKTPSVGKLNNNPGYCFLRFTDYDTANELINNYQGKPLPNYKEKFFKLNWASSHTQNQQQQQGYQNTQDSSNKTQENSIFVGDLAQGVTDTMLLDAFKKNYPSAFSARIMIDSQTGKTRGFGFVKFRDVQELNKALIEMQGFVLNGRPIRVSTAGRSTNSNGGQFKQSVQQSSTAPSSSGSQSYGFGTRLVFPPLPLAPSLNPASDPKNTALSVTNIDELTEQKELWEYFQTFGKIVLLKQTSKGSAIVVYADRLGAELAIREMNGRQVGFSRVVVKWGESMIKPPENNSDYPLTRDNVQNEFQLNENFLKDRNYDLIL</sequence>
<dbReference type="InterPro" id="IPR050825">
    <property type="entry name" value="RBM42_RBP45_47-like"/>
</dbReference>
<accession>A0A1B2JC47</accession>
<dbReference type="Gene3D" id="3.30.70.330">
    <property type="match status" value="3"/>
</dbReference>
<dbReference type="SMART" id="SM00360">
    <property type="entry name" value="RRM"/>
    <property type="match status" value="3"/>
</dbReference>
<evidence type="ECO:0000256" key="1">
    <source>
        <dbReference type="ARBA" id="ARBA00022737"/>
    </source>
</evidence>
<dbReference type="OrthoDB" id="446113at2759"/>
<dbReference type="InterPro" id="IPR035979">
    <property type="entry name" value="RBD_domain_sf"/>
</dbReference>
<feature type="compositionally biased region" description="Low complexity" evidence="4">
    <location>
        <begin position="226"/>
        <end position="241"/>
    </location>
</feature>
<evidence type="ECO:0000256" key="2">
    <source>
        <dbReference type="ARBA" id="ARBA00022884"/>
    </source>
</evidence>
<gene>
    <name evidence="6" type="primary">NAM8</name>
    <name evidence="6" type="ORF">ATY40_BA7503177</name>
</gene>
<dbReference type="PROSITE" id="PS50102">
    <property type="entry name" value="RRM"/>
    <property type="match status" value="3"/>
</dbReference>
<dbReference type="PANTHER" id="PTHR47640">
    <property type="entry name" value="TRNA SELENOCYSTEINE 1-ASSOCIATED PROTEIN 1-RELATED-RELATED"/>
    <property type="match status" value="1"/>
</dbReference>
<dbReference type="InterPro" id="IPR012677">
    <property type="entry name" value="Nucleotide-bd_a/b_plait_sf"/>
</dbReference>
<feature type="region of interest" description="Disordered" evidence="4">
    <location>
        <begin position="212"/>
        <end position="241"/>
    </location>
</feature>
<feature type="domain" description="RRM" evidence="5">
    <location>
        <begin position="136"/>
        <end position="215"/>
    </location>
</feature>
<feature type="domain" description="RRM" evidence="5">
    <location>
        <begin position="21"/>
        <end position="112"/>
    </location>
</feature>
<dbReference type="EMBL" id="CP014585">
    <property type="protein sequence ID" value="ANZ75600.1"/>
    <property type="molecule type" value="Genomic_DNA"/>
</dbReference>
<evidence type="ECO:0000313" key="6">
    <source>
        <dbReference type="EMBL" id="ANZ75600.1"/>
    </source>
</evidence>
<evidence type="ECO:0000256" key="3">
    <source>
        <dbReference type="PROSITE-ProRule" id="PRU00176"/>
    </source>
</evidence>